<evidence type="ECO:0000313" key="3">
    <source>
        <dbReference type="Proteomes" id="UP000054324"/>
    </source>
</evidence>
<organism evidence="2 3">
    <name type="scientific">Opisthorchis viverrini</name>
    <name type="common">Southeast Asian liver fluke</name>
    <dbReference type="NCBI Taxonomy" id="6198"/>
    <lineage>
        <taxon>Eukaryota</taxon>
        <taxon>Metazoa</taxon>
        <taxon>Spiralia</taxon>
        <taxon>Lophotrochozoa</taxon>
        <taxon>Platyhelminthes</taxon>
        <taxon>Trematoda</taxon>
        <taxon>Digenea</taxon>
        <taxon>Opisthorchiida</taxon>
        <taxon>Opisthorchiata</taxon>
        <taxon>Opisthorchiidae</taxon>
        <taxon>Opisthorchis</taxon>
    </lineage>
</organism>
<sequence>MKSSATPLFHLCLSGERQPLTDKNKTVTGNLSKFLHPVYQSVNPNRDAQTELCPGGCGLHSSCKKVYSGVYTCVCDLMYAPKGSNPRSERVCQLSVATITITVVFGLLIVALICAMIFIIIRGCERKRLDYAKMARDVNKEP</sequence>
<feature type="transmembrane region" description="Helical" evidence="1">
    <location>
        <begin position="94"/>
        <end position="121"/>
    </location>
</feature>
<dbReference type="KEGG" id="ovi:T265_07340"/>
<keyword evidence="1" id="KW-1133">Transmembrane helix</keyword>
<evidence type="ECO:0008006" key="4">
    <source>
        <dbReference type="Google" id="ProtNLM"/>
    </source>
</evidence>
<proteinExistence type="predicted"/>
<dbReference type="AlphaFoldDB" id="A0A075ABT6"/>
<dbReference type="Proteomes" id="UP000054324">
    <property type="component" value="Unassembled WGS sequence"/>
</dbReference>
<evidence type="ECO:0000256" key="1">
    <source>
        <dbReference type="SAM" id="Phobius"/>
    </source>
</evidence>
<keyword evidence="1" id="KW-0472">Membrane</keyword>
<keyword evidence="1" id="KW-0812">Transmembrane</keyword>
<reference evidence="2 3" key="1">
    <citation type="submission" date="2013-11" db="EMBL/GenBank/DDBJ databases">
        <title>Opisthorchis viverrini - life in the bile duct.</title>
        <authorList>
            <person name="Young N.D."/>
            <person name="Nagarajan N."/>
            <person name="Lin S.J."/>
            <person name="Korhonen P.K."/>
            <person name="Jex A.R."/>
            <person name="Hall R.S."/>
            <person name="Safavi-Hemami H."/>
            <person name="Kaewkong W."/>
            <person name="Bertrand D."/>
            <person name="Gao S."/>
            <person name="Seet Q."/>
            <person name="Wongkham S."/>
            <person name="Teh B.T."/>
            <person name="Wongkham C."/>
            <person name="Intapan P.M."/>
            <person name="Maleewong W."/>
            <person name="Yang X."/>
            <person name="Hu M."/>
            <person name="Wang Z."/>
            <person name="Hofmann A."/>
            <person name="Sternberg P.W."/>
            <person name="Tan P."/>
            <person name="Wang J."/>
            <person name="Gasser R.B."/>
        </authorList>
    </citation>
    <scope>NUCLEOTIDE SEQUENCE [LARGE SCALE GENOMIC DNA]</scope>
</reference>
<accession>A0A075ABT6</accession>
<dbReference type="RefSeq" id="XP_009171103.1">
    <property type="nucleotide sequence ID" value="XM_009172839.1"/>
</dbReference>
<keyword evidence="3" id="KW-1185">Reference proteome</keyword>
<dbReference type="EMBL" id="KL596786">
    <property type="protein sequence ID" value="KER25114.1"/>
    <property type="molecule type" value="Genomic_DNA"/>
</dbReference>
<dbReference type="OrthoDB" id="6255700at2759"/>
<name>A0A075ABT6_OPIVI</name>
<dbReference type="CTD" id="20321519"/>
<protein>
    <recommendedName>
        <fullName evidence="4">EGF-like domain-containing protein</fullName>
    </recommendedName>
</protein>
<dbReference type="GeneID" id="20321519"/>
<gene>
    <name evidence="2" type="ORF">T265_07340</name>
</gene>
<evidence type="ECO:0000313" key="2">
    <source>
        <dbReference type="EMBL" id="KER25114.1"/>
    </source>
</evidence>